<dbReference type="SUPFAM" id="SSF58038">
    <property type="entry name" value="SNARE fusion complex"/>
    <property type="match status" value="1"/>
</dbReference>
<dbReference type="GO" id="GO:0000139">
    <property type="term" value="C:Golgi membrane"/>
    <property type="evidence" value="ECO:0007669"/>
    <property type="project" value="UniProtKB-SubCell"/>
</dbReference>
<dbReference type="Gene3D" id="1.20.58.90">
    <property type="match status" value="1"/>
</dbReference>
<dbReference type="RefSeq" id="XP_008861934.1">
    <property type="nucleotide sequence ID" value="XM_008863712.1"/>
</dbReference>
<protein>
    <recommendedName>
        <fullName evidence="10">t-SNARE coiled-coil homology domain-containing protein</fullName>
    </recommendedName>
</protein>
<evidence type="ECO:0000256" key="8">
    <source>
        <dbReference type="SAM" id="Coils"/>
    </source>
</evidence>
<dbReference type="GO" id="GO:0006906">
    <property type="term" value="P:vesicle fusion"/>
    <property type="evidence" value="ECO:0007669"/>
    <property type="project" value="TreeGrafter"/>
</dbReference>
<dbReference type="GeneID" id="20077857"/>
<evidence type="ECO:0000313" key="11">
    <source>
        <dbReference type="EMBL" id="ETW10523.1"/>
    </source>
</evidence>
<dbReference type="GO" id="GO:0000149">
    <property type="term" value="F:SNARE binding"/>
    <property type="evidence" value="ECO:0007669"/>
    <property type="project" value="TreeGrafter"/>
</dbReference>
<dbReference type="GO" id="GO:0048193">
    <property type="term" value="P:Golgi vesicle transport"/>
    <property type="evidence" value="ECO:0007669"/>
    <property type="project" value="InterPro"/>
</dbReference>
<dbReference type="InterPro" id="IPR015260">
    <property type="entry name" value="Syntaxin-6/10/61_N"/>
</dbReference>
<evidence type="ECO:0000256" key="3">
    <source>
        <dbReference type="ARBA" id="ARBA00022448"/>
    </source>
</evidence>
<comment type="subcellular location">
    <subcellularLocation>
        <location evidence="1">Golgi apparatus membrane</location>
        <topology evidence="1">Single-pass type IV membrane protein</topology>
    </subcellularLocation>
</comment>
<dbReference type="Gene3D" id="1.20.5.110">
    <property type="match status" value="1"/>
</dbReference>
<keyword evidence="6 8" id="KW-0175">Coiled coil</keyword>
<sequence>MSRELDGLLDKLAKINVEMGGEETRDKKGVKKGDRFGELRVKISERLHALKITLNEIAQPVSTKKPMHPREKIQQQQAIRNDLQGLEEDLEELRSVYEAEAKKKKSKLSKEELQIRKDFVDQYTSELEFVKEQASNAYLKASPAGRSPQGTAHGFDRAALFGTSSAVSPSAGQSAFASTFSSNGDKTNGWTGGGLGGGGGGDVHQEETTAEHREIMLQIEQKDQHLDGLVDQIGTGVLELGQLARGLNEELVKQNIMLEGLEERIDNTSNNVENLNAKMKKTLTEMGRSGDKCMMDFICLVILLGILAVVYNMFVKKTPT</sequence>
<evidence type="ECO:0000256" key="7">
    <source>
        <dbReference type="ARBA" id="ARBA00023136"/>
    </source>
</evidence>
<feature type="coiled-coil region" evidence="8">
    <location>
        <begin position="244"/>
        <end position="285"/>
    </location>
</feature>
<organism evidence="11">
    <name type="scientific">Aphanomyces invadans</name>
    <dbReference type="NCBI Taxonomy" id="157072"/>
    <lineage>
        <taxon>Eukaryota</taxon>
        <taxon>Sar</taxon>
        <taxon>Stramenopiles</taxon>
        <taxon>Oomycota</taxon>
        <taxon>Saprolegniomycetes</taxon>
        <taxon>Saprolegniales</taxon>
        <taxon>Verrucalvaceae</taxon>
        <taxon>Aphanomyces</taxon>
    </lineage>
</organism>
<evidence type="ECO:0000256" key="2">
    <source>
        <dbReference type="ARBA" id="ARBA00009063"/>
    </source>
</evidence>
<accession>A0A024UXV1</accession>
<dbReference type="GO" id="GO:0005484">
    <property type="term" value="F:SNAP receptor activity"/>
    <property type="evidence" value="ECO:0007669"/>
    <property type="project" value="TreeGrafter"/>
</dbReference>
<dbReference type="GO" id="GO:0006886">
    <property type="term" value="P:intracellular protein transport"/>
    <property type="evidence" value="ECO:0007669"/>
    <property type="project" value="TreeGrafter"/>
</dbReference>
<keyword evidence="4" id="KW-0653">Protein transport</keyword>
<dbReference type="VEuPathDB" id="FungiDB:H310_00807"/>
<feature type="coiled-coil region" evidence="8">
    <location>
        <begin position="76"/>
        <end position="107"/>
    </location>
</feature>
<dbReference type="AlphaFoldDB" id="A0A024UXV1"/>
<evidence type="ECO:0000256" key="4">
    <source>
        <dbReference type="ARBA" id="ARBA00022927"/>
    </source>
</evidence>
<dbReference type="InterPro" id="IPR010989">
    <property type="entry name" value="SNARE"/>
</dbReference>
<dbReference type="InterPro" id="IPR000727">
    <property type="entry name" value="T_SNARE_dom"/>
</dbReference>
<dbReference type="SUPFAM" id="SSF47661">
    <property type="entry name" value="t-snare proteins"/>
    <property type="match status" value="1"/>
</dbReference>
<evidence type="ECO:0000256" key="6">
    <source>
        <dbReference type="ARBA" id="ARBA00023054"/>
    </source>
</evidence>
<feature type="transmembrane region" description="Helical" evidence="9">
    <location>
        <begin position="294"/>
        <end position="314"/>
    </location>
</feature>
<dbReference type="InterPro" id="IPR045242">
    <property type="entry name" value="Syntaxin"/>
</dbReference>
<dbReference type="GO" id="GO:0048278">
    <property type="term" value="P:vesicle docking"/>
    <property type="evidence" value="ECO:0007669"/>
    <property type="project" value="TreeGrafter"/>
</dbReference>
<dbReference type="Pfam" id="PF09177">
    <property type="entry name" value="STX6_10_61_N"/>
    <property type="match status" value="1"/>
</dbReference>
<dbReference type="CDD" id="cd15841">
    <property type="entry name" value="SNARE_Qc"/>
    <property type="match status" value="1"/>
</dbReference>
<evidence type="ECO:0000256" key="5">
    <source>
        <dbReference type="ARBA" id="ARBA00023034"/>
    </source>
</evidence>
<dbReference type="PROSITE" id="PS50192">
    <property type="entry name" value="T_SNARE"/>
    <property type="match status" value="1"/>
</dbReference>
<keyword evidence="7 9" id="KW-0472">Membrane</keyword>
<evidence type="ECO:0000256" key="9">
    <source>
        <dbReference type="SAM" id="Phobius"/>
    </source>
</evidence>
<keyword evidence="9" id="KW-1133">Transmembrane helix</keyword>
<evidence type="ECO:0000259" key="10">
    <source>
        <dbReference type="PROSITE" id="PS50192"/>
    </source>
</evidence>
<gene>
    <name evidence="11" type="ORF">H310_00807</name>
</gene>
<dbReference type="STRING" id="157072.A0A024UXV1"/>
<dbReference type="EMBL" id="KI913952">
    <property type="protein sequence ID" value="ETW10523.1"/>
    <property type="molecule type" value="Genomic_DNA"/>
</dbReference>
<dbReference type="GO" id="GO:0031201">
    <property type="term" value="C:SNARE complex"/>
    <property type="evidence" value="ECO:0007669"/>
    <property type="project" value="TreeGrafter"/>
</dbReference>
<dbReference type="eggNOG" id="ENOG502QS7N">
    <property type="taxonomic scope" value="Eukaryota"/>
</dbReference>
<dbReference type="PANTHER" id="PTHR19957">
    <property type="entry name" value="SYNTAXIN"/>
    <property type="match status" value="1"/>
</dbReference>
<reference evidence="11" key="1">
    <citation type="submission" date="2013-12" db="EMBL/GenBank/DDBJ databases">
        <title>The Genome Sequence of Aphanomyces invadans NJM9701.</title>
        <authorList>
            <consortium name="The Broad Institute Genomics Platform"/>
            <person name="Russ C."/>
            <person name="Tyler B."/>
            <person name="van West P."/>
            <person name="Dieguez-Uribeondo J."/>
            <person name="Young S.K."/>
            <person name="Zeng Q."/>
            <person name="Gargeya S."/>
            <person name="Fitzgerald M."/>
            <person name="Abouelleil A."/>
            <person name="Alvarado L."/>
            <person name="Chapman S.B."/>
            <person name="Gainer-Dewar J."/>
            <person name="Goldberg J."/>
            <person name="Griggs A."/>
            <person name="Gujja S."/>
            <person name="Hansen M."/>
            <person name="Howarth C."/>
            <person name="Imamovic A."/>
            <person name="Ireland A."/>
            <person name="Larimer J."/>
            <person name="McCowan C."/>
            <person name="Murphy C."/>
            <person name="Pearson M."/>
            <person name="Poon T.W."/>
            <person name="Priest M."/>
            <person name="Roberts A."/>
            <person name="Saif S."/>
            <person name="Shea T."/>
            <person name="Sykes S."/>
            <person name="Wortman J."/>
            <person name="Nusbaum C."/>
            <person name="Birren B."/>
        </authorList>
    </citation>
    <scope>NUCLEOTIDE SEQUENCE [LARGE SCALE GENOMIC DNA]</scope>
    <source>
        <strain evidence="11">NJM9701</strain>
    </source>
</reference>
<dbReference type="PANTHER" id="PTHR19957:SF124">
    <property type="entry name" value="SYNTAXIN-8"/>
    <property type="match status" value="1"/>
</dbReference>
<keyword evidence="5" id="KW-0333">Golgi apparatus</keyword>
<keyword evidence="3" id="KW-0813">Transport</keyword>
<proteinExistence type="inferred from homology"/>
<comment type="similarity">
    <text evidence="2">Belongs to the syntaxin family.</text>
</comment>
<dbReference type="OrthoDB" id="29755at2759"/>
<keyword evidence="9" id="KW-0812">Transmembrane</keyword>
<name>A0A024UXV1_9STRA</name>
<feature type="domain" description="T-SNARE coiled-coil homology" evidence="10">
    <location>
        <begin position="220"/>
        <end position="282"/>
    </location>
</feature>
<evidence type="ECO:0000256" key="1">
    <source>
        <dbReference type="ARBA" id="ARBA00004409"/>
    </source>
</evidence>
<dbReference type="SMART" id="SM00397">
    <property type="entry name" value="t_SNARE"/>
    <property type="match status" value="1"/>
</dbReference>